<dbReference type="Gene3D" id="3.90.79.10">
    <property type="entry name" value="Nucleoside Triphosphate Pyrophosphohydrolase"/>
    <property type="match status" value="1"/>
</dbReference>
<evidence type="ECO:0000256" key="1">
    <source>
        <dbReference type="ARBA" id="ARBA00022801"/>
    </source>
</evidence>
<dbReference type="InterPro" id="IPR020084">
    <property type="entry name" value="NUDIX_hydrolase_CS"/>
</dbReference>
<keyword evidence="1" id="KW-0378">Hydrolase</keyword>
<dbReference type="CDD" id="cd04692">
    <property type="entry name" value="NUDIX_Hydrolase"/>
    <property type="match status" value="1"/>
</dbReference>
<proteinExistence type="predicted"/>
<dbReference type="GO" id="GO:0016787">
    <property type="term" value="F:hydrolase activity"/>
    <property type="evidence" value="ECO:0007669"/>
    <property type="project" value="UniProtKB-KW"/>
</dbReference>
<keyword evidence="4" id="KW-1185">Reference proteome</keyword>
<dbReference type="PANTHER" id="PTHR10885">
    <property type="entry name" value="ISOPENTENYL-DIPHOSPHATE DELTA-ISOMERASE"/>
    <property type="match status" value="1"/>
</dbReference>
<evidence type="ECO:0000259" key="2">
    <source>
        <dbReference type="PROSITE" id="PS51462"/>
    </source>
</evidence>
<evidence type="ECO:0000313" key="3">
    <source>
        <dbReference type="EMBL" id="QHT70948.1"/>
    </source>
</evidence>
<gene>
    <name evidence="3" type="ORF">GXP67_32025</name>
</gene>
<dbReference type="PROSITE" id="PS51462">
    <property type="entry name" value="NUDIX"/>
    <property type="match status" value="1"/>
</dbReference>
<name>A0A6C0GS88_9BACT</name>
<accession>A0A6C0GS88</accession>
<dbReference type="Pfam" id="PF00293">
    <property type="entry name" value="NUDIX"/>
    <property type="match status" value="1"/>
</dbReference>
<dbReference type="EMBL" id="CP048222">
    <property type="protein sequence ID" value="QHT70948.1"/>
    <property type="molecule type" value="Genomic_DNA"/>
</dbReference>
<dbReference type="KEGG" id="rhoz:GXP67_32025"/>
<dbReference type="SUPFAM" id="SSF55811">
    <property type="entry name" value="Nudix"/>
    <property type="match status" value="1"/>
</dbReference>
<dbReference type="InterPro" id="IPR015797">
    <property type="entry name" value="NUDIX_hydrolase-like_dom_sf"/>
</dbReference>
<sequence length="182" mass="21105">MPEYLEIFDVHNVSLQKNKLRRQVHEEGDWHRTAQVYVVNSEQELLCNLRSPEKDVFPLLWDLSIGGHLMPQESYESCAARELQEELGLETAEVSLHYLGIISIDGIDEVNHLTDREHAAIFLYNTTMPARAFAFQPEEIVELRYFSISFLRENLLSANPEIPVIPLIDKFLEILSRIEKNL</sequence>
<dbReference type="Proteomes" id="UP000480178">
    <property type="component" value="Chromosome"/>
</dbReference>
<evidence type="ECO:0000313" key="4">
    <source>
        <dbReference type="Proteomes" id="UP000480178"/>
    </source>
</evidence>
<reference evidence="3 4" key="1">
    <citation type="submission" date="2020-01" db="EMBL/GenBank/DDBJ databases">
        <authorList>
            <person name="Kim M.K."/>
        </authorList>
    </citation>
    <scope>NUCLEOTIDE SEQUENCE [LARGE SCALE GENOMIC DNA]</scope>
    <source>
        <strain evidence="3 4">172606-1</strain>
    </source>
</reference>
<protein>
    <submittedName>
        <fullName evidence="3">NUDIX domain-containing protein</fullName>
    </submittedName>
</protein>
<feature type="domain" description="Nudix hydrolase" evidence="2">
    <location>
        <begin position="29"/>
        <end position="169"/>
    </location>
</feature>
<dbReference type="RefSeq" id="WP_162446891.1">
    <property type="nucleotide sequence ID" value="NZ_CP048222.1"/>
</dbReference>
<dbReference type="PANTHER" id="PTHR10885:SF0">
    <property type="entry name" value="ISOPENTENYL-DIPHOSPHATE DELTA-ISOMERASE"/>
    <property type="match status" value="1"/>
</dbReference>
<dbReference type="PROSITE" id="PS00893">
    <property type="entry name" value="NUDIX_BOX"/>
    <property type="match status" value="1"/>
</dbReference>
<dbReference type="InterPro" id="IPR000086">
    <property type="entry name" value="NUDIX_hydrolase_dom"/>
</dbReference>
<dbReference type="AlphaFoldDB" id="A0A6C0GS88"/>
<organism evidence="3 4">
    <name type="scientific">Rhodocytophaga rosea</name>
    <dbReference type="NCBI Taxonomy" id="2704465"/>
    <lineage>
        <taxon>Bacteria</taxon>
        <taxon>Pseudomonadati</taxon>
        <taxon>Bacteroidota</taxon>
        <taxon>Cytophagia</taxon>
        <taxon>Cytophagales</taxon>
        <taxon>Rhodocytophagaceae</taxon>
        <taxon>Rhodocytophaga</taxon>
    </lineage>
</organism>